<proteinExistence type="predicted"/>
<protein>
    <recommendedName>
        <fullName evidence="1">YlxR domain-containing protein</fullName>
    </recommendedName>
</protein>
<organism evidence="2">
    <name type="scientific">anaerobic digester metagenome</name>
    <dbReference type="NCBI Taxonomy" id="1263854"/>
    <lineage>
        <taxon>unclassified sequences</taxon>
        <taxon>metagenomes</taxon>
        <taxon>ecological metagenomes</taxon>
    </lineage>
</organism>
<dbReference type="AlphaFoldDB" id="A0A485M176"/>
<dbReference type="Gene3D" id="3.30.1230.10">
    <property type="entry name" value="YlxR-like"/>
    <property type="match status" value="1"/>
</dbReference>
<accession>A0A485M176</accession>
<sequence length="188" mass="21627">MDSRHQPQRQCVGCRKVRPKTELLRFVSRPSAEAVFDREGRLEGRGFYLCPGEQCFVKAYKNKRVRSSYFRKREQVNELIYEVREELSNMIKEDLIRCKKTAYLKDGLREEKTVREDDLVLYCGDNPPDEKVGTHTAARAGGAKVYRLPEGCECSSTWLIVSSECPIAPRLAMNLQKYDLLSSKGLAR</sequence>
<dbReference type="PANTHER" id="PTHR34215:SF1">
    <property type="entry name" value="YLXR DOMAIN-CONTAINING PROTEIN"/>
    <property type="match status" value="1"/>
</dbReference>
<feature type="domain" description="YlxR" evidence="1">
    <location>
        <begin position="9"/>
        <end position="69"/>
    </location>
</feature>
<dbReference type="SUPFAM" id="SSF64376">
    <property type="entry name" value="YlxR-like"/>
    <property type="match status" value="1"/>
</dbReference>
<name>A0A485M176_9ZZZZ</name>
<dbReference type="InterPro" id="IPR035931">
    <property type="entry name" value="YlxR-like_sf"/>
</dbReference>
<dbReference type="PANTHER" id="PTHR34215">
    <property type="entry name" value="BLL0784 PROTEIN"/>
    <property type="match status" value="1"/>
</dbReference>
<evidence type="ECO:0000259" key="1">
    <source>
        <dbReference type="Pfam" id="PF04296"/>
    </source>
</evidence>
<dbReference type="Pfam" id="PF04296">
    <property type="entry name" value="YlxR"/>
    <property type="match status" value="1"/>
</dbReference>
<evidence type="ECO:0000313" key="2">
    <source>
        <dbReference type="EMBL" id="VFU14959.1"/>
    </source>
</evidence>
<dbReference type="InterPro" id="IPR007393">
    <property type="entry name" value="YlxR_dom"/>
</dbReference>
<dbReference type="InterPro" id="IPR037465">
    <property type="entry name" value="YlxR"/>
</dbReference>
<reference evidence="2" key="1">
    <citation type="submission" date="2019-03" db="EMBL/GenBank/DDBJ databases">
        <authorList>
            <person name="Hao L."/>
        </authorList>
    </citation>
    <scope>NUCLEOTIDE SEQUENCE</scope>
</reference>
<dbReference type="EMBL" id="CAADRM010000100">
    <property type="protein sequence ID" value="VFU14959.1"/>
    <property type="molecule type" value="Genomic_DNA"/>
</dbReference>
<gene>
    <name evidence="2" type="ORF">SCFA_370012</name>
</gene>